<evidence type="ECO:0000256" key="2">
    <source>
        <dbReference type="ARBA" id="ARBA00022525"/>
    </source>
</evidence>
<feature type="signal peptide" evidence="15">
    <location>
        <begin position="1"/>
        <end position="25"/>
    </location>
</feature>
<feature type="chain" id="PRO_5013389263" description="limulus clotting factor C" evidence="15">
    <location>
        <begin position="26"/>
        <end position="303"/>
    </location>
</feature>
<evidence type="ECO:0000256" key="15">
    <source>
        <dbReference type="SAM" id="SignalP"/>
    </source>
</evidence>
<evidence type="ECO:0000256" key="3">
    <source>
        <dbReference type="ARBA" id="ARBA00022536"/>
    </source>
</evidence>
<keyword evidence="3" id="KW-0245">EGF-like domain</keyword>
<evidence type="ECO:0000256" key="13">
    <source>
        <dbReference type="ARBA" id="ARBA00052079"/>
    </source>
</evidence>
<dbReference type="Gene3D" id="2.40.10.10">
    <property type="entry name" value="Trypsin-like serine proteases"/>
    <property type="match status" value="1"/>
</dbReference>
<dbReference type="EMBL" id="GFAH01000583">
    <property type="protein sequence ID" value="JAV47806.1"/>
    <property type="molecule type" value="Transcribed_RNA"/>
</dbReference>
<dbReference type="SMART" id="SM00020">
    <property type="entry name" value="Tryp_SPc"/>
    <property type="match status" value="1"/>
</dbReference>
<evidence type="ECO:0000256" key="12">
    <source>
        <dbReference type="ARBA" id="ARBA00023157"/>
    </source>
</evidence>
<dbReference type="GO" id="GO:0004252">
    <property type="term" value="F:serine-type endopeptidase activity"/>
    <property type="evidence" value="ECO:0007669"/>
    <property type="project" value="InterPro"/>
</dbReference>
<evidence type="ECO:0000256" key="7">
    <source>
        <dbReference type="ARBA" id="ARBA00022734"/>
    </source>
</evidence>
<keyword evidence="9" id="KW-0353">Hemolymph clotting</keyword>
<dbReference type="GO" id="GO:0007155">
    <property type="term" value="P:cell adhesion"/>
    <property type="evidence" value="ECO:0007669"/>
    <property type="project" value="UniProtKB-KW"/>
</dbReference>
<evidence type="ECO:0000256" key="10">
    <source>
        <dbReference type="ARBA" id="ARBA00022825"/>
    </source>
</evidence>
<dbReference type="InterPro" id="IPR001254">
    <property type="entry name" value="Trypsin_dom"/>
</dbReference>
<comment type="subcellular location">
    <subcellularLocation>
        <location evidence="1">Secreted</location>
    </subcellularLocation>
</comment>
<dbReference type="GO" id="GO:0042381">
    <property type="term" value="P:hemolymph coagulation"/>
    <property type="evidence" value="ECO:0007669"/>
    <property type="project" value="UniProtKB-KW"/>
</dbReference>
<dbReference type="GO" id="GO:0030246">
    <property type="term" value="F:carbohydrate binding"/>
    <property type="evidence" value="ECO:0007669"/>
    <property type="project" value="UniProtKB-KW"/>
</dbReference>
<dbReference type="SUPFAM" id="SSF50494">
    <property type="entry name" value="Trypsin-like serine proteases"/>
    <property type="match status" value="1"/>
</dbReference>
<evidence type="ECO:0000256" key="5">
    <source>
        <dbReference type="ARBA" id="ARBA00022670"/>
    </source>
</evidence>
<sequence>MEHIAWSKRTTALLILFVCIYDSLSEWTKDYSNDPRPVCPTDLDKKPLNNRIVGGTDAGRGTFPYAVGILIAISSSKELRTDVSFCAGTLITDVHILTAAHCLYRNQYLKDYLWVNVNDYDTNNRNETNNYIRKVQEIEIHPKYDDETFDNDIALLTIRNPIPLDEDVRAAILPPFGRSLDVGTICTVWGWGRTTYNGSRSSILQKVDLPITSREECQKHLLHNVTENMMCAGGKEGHDACLGDSGGTLLVRDGNVYSLAGIVSFGKGCAIKDVSGVYTNISRYTDWIYENTRSAACKPEILQ</sequence>
<feature type="domain" description="Peptidase S1" evidence="16">
    <location>
        <begin position="52"/>
        <end position="293"/>
    </location>
</feature>
<comment type="catalytic activity">
    <reaction evidence="13">
        <text>Selective cleavage of 103-Arg-|-Ser-104 and 124-Ile-|-Ile-125 bonds in Limulus clotting factor B to form activated factor B. Cleavage of -Pro-Arg-|-Xaa- bonds in synthetic substrates.</text>
        <dbReference type="EC" id="3.4.21.84"/>
    </reaction>
</comment>
<keyword evidence="11" id="KW-0130">Cell adhesion</keyword>
<dbReference type="GO" id="GO:0005615">
    <property type="term" value="C:extracellular space"/>
    <property type="evidence" value="ECO:0007669"/>
    <property type="project" value="TreeGrafter"/>
</dbReference>
<dbReference type="InterPro" id="IPR009003">
    <property type="entry name" value="Peptidase_S1_PA"/>
</dbReference>
<evidence type="ECO:0000256" key="9">
    <source>
        <dbReference type="ARBA" id="ARBA00022820"/>
    </source>
</evidence>
<keyword evidence="5" id="KW-0645">Protease</keyword>
<evidence type="ECO:0000259" key="16">
    <source>
        <dbReference type="PROSITE" id="PS50240"/>
    </source>
</evidence>
<evidence type="ECO:0000256" key="8">
    <source>
        <dbReference type="ARBA" id="ARBA00022801"/>
    </source>
</evidence>
<dbReference type="InterPro" id="IPR001314">
    <property type="entry name" value="Peptidase_S1A"/>
</dbReference>
<dbReference type="Pfam" id="PF00089">
    <property type="entry name" value="Trypsin"/>
    <property type="match status" value="1"/>
</dbReference>
<name>A0A1W7R9I8_9SCOR</name>
<keyword evidence="4" id="KW-0768">Sushi</keyword>
<dbReference type="PROSITE" id="PS00134">
    <property type="entry name" value="TRYPSIN_HIS"/>
    <property type="match status" value="1"/>
</dbReference>
<evidence type="ECO:0000256" key="1">
    <source>
        <dbReference type="ARBA" id="ARBA00004613"/>
    </source>
</evidence>
<dbReference type="PROSITE" id="PS50240">
    <property type="entry name" value="TRYPSIN_DOM"/>
    <property type="match status" value="1"/>
</dbReference>
<keyword evidence="12" id="KW-1015">Disulfide bond</keyword>
<proteinExistence type="predicted"/>
<dbReference type="PANTHER" id="PTHR24264:SF65">
    <property type="entry name" value="SRCR DOMAIN-CONTAINING PROTEIN"/>
    <property type="match status" value="1"/>
</dbReference>
<dbReference type="PRINTS" id="PR00722">
    <property type="entry name" value="CHYMOTRYPSIN"/>
</dbReference>
<keyword evidence="10" id="KW-0720">Serine protease</keyword>
<reference evidence="17" key="1">
    <citation type="submission" date="2016-11" db="EMBL/GenBank/DDBJ databases">
        <title>Venom-gland transcriptomics and venom proteomics of the black-back scorpion (Hadrurus spadix) reveal detectability challenges and an unexplored realm of animal toxin diversity.</title>
        <authorList>
            <person name="Rokyta D.R."/>
            <person name="Ward M.J."/>
        </authorList>
    </citation>
    <scope>NUCLEOTIDE SEQUENCE</scope>
    <source>
        <tissue evidence="17">Venom gland</tissue>
    </source>
</reference>
<dbReference type="InterPro" id="IPR050127">
    <property type="entry name" value="Serine_Proteases_S1"/>
</dbReference>
<dbReference type="InterPro" id="IPR043504">
    <property type="entry name" value="Peptidase_S1_PA_chymotrypsin"/>
</dbReference>
<dbReference type="CDD" id="cd00190">
    <property type="entry name" value="Tryp_SPc"/>
    <property type="match status" value="1"/>
</dbReference>
<keyword evidence="8" id="KW-0378">Hydrolase</keyword>
<dbReference type="InterPro" id="IPR018114">
    <property type="entry name" value="TRYPSIN_HIS"/>
</dbReference>
<dbReference type="FunFam" id="2.40.10.10:FF:000120">
    <property type="entry name" value="Putative serine protease"/>
    <property type="match status" value="1"/>
</dbReference>
<protein>
    <recommendedName>
        <fullName evidence="14">limulus clotting factor C</fullName>
        <ecNumber evidence="14">3.4.21.84</ecNumber>
    </recommendedName>
</protein>
<dbReference type="EC" id="3.4.21.84" evidence="14"/>
<evidence type="ECO:0000313" key="17">
    <source>
        <dbReference type="EMBL" id="JAV47806.1"/>
    </source>
</evidence>
<organism evidence="17">
    <name type="scientific">Hadrurus spadix</name>
    <dbReference type="NCBI Taxonomy" id="141984"/>
    <lineage>
        <taxon>Eukaryota</taxon>
        <taxon>Metazoa</taxon>
        <taxon>Ecdysozoa</taxon>
        <taxon>Arthropoda</taxon>
        <taxon>Chelicerata</taxon>
        <taxon>Arachnida</taxon>
        <taxon>Scorpiones</taxon>
        <taxon>Iurida</taxon>
        <taxon>Iuroidea</taxon>
        <taxon>Hadrurus</taxon>
    </lineage>
</organism>
<keyword evidence="6 15" id="KW-0732">Signal</keyword>
<dbReference type="AlphaFoldDB" id="A0A1W7R9I8"/>
<evidence type="ECO:0000256" key="11">
    <source>
        <dbReference type="ARBA" id="ARBA00022889"/>
    </source>
</evidence>
<dbReference type="GO" id="GO:0006508">
    <property type="term" value="P:proteolysis"/>
    <property type="evidence" value="ECO:0007669"/>
    <property type="project" value="UniProtKB-KW"/>
</dbReference>
<evidence type="ECO:0000256" key="14">
    <source>
        <dbReference type="ARBA" id="ARBA00066707"/>
    </source>
</evidence>
<evidence type="ECO:0000256" key="6">
    <source>
        <dbReference type="ARBA" id="ARBA00022729"/>
    </source>
</evidence>
<accession>A0A1W7R9I8</accession>
<dbReference type="PANTHER" id="PTHR24264">
    <property type="entry name" value="TRYPSIN-RELATED"/>
    <property type="match status" value="1"/>
</dbReference>
<evidence type="ECO:0000256" key="4">
    <source>
        <dbReference type="ARBA" id="ARBA00022659"/>
    </source>
</evidence>
<keyword evidence="2" id="KW-0964">Secreted</keyword>
<keyword evidence="7" id="KW-0430">Lectin</keyword>